<evidence type="ECO:0000313" key="4">
    <source>
        <dbReference type="Proteomes" id="UP000663918"/>
    </source>
</evidence>
<dbReference type="GO" id="GO:0005886">
    <property type="term" value="C:plasma membrane"/>
    <property type="evidence" value="ECO:0007669"/>
    <property type="project" value="TreeGrafter"/>
</dbReference>
<protein>
    <submittedName>
        <fullName evidence="3">AsmA family protein</fullName>
    </submittedName>
</protein>
<reference evidence="3" key="1">
    <citation type="submission" date="2020-09" db="EMBL/GenBank/DDBJ databases">
        <title>Brevundimonas sp. LVF2 isolated from a puddle in Goettingen, Germany.</title>
        <authorList>
            <person name="Friedrich I."/>
            <person name="Klassen A."/>
            <person name="Hannes N."/>
            <person name="Schneider D."/>
            <person name="Hertel R."/>
            <person name="Daniel R."/>
        </authorList>
    </citation>
    <scope>NUCLEOTIDE SEQUENCE</scope>
    <source>
        <strain evidence="3">LVF2</strain>
    </source>
</reference>
<keyword evidence="4" id="KW-1185">Reference proteome</keyword>
<dbReference type="Proteomes" id="UP000663918">
    <property type="component" value="Chromosome"/>
</dbReference>
<sequence>MPNDLKNRLNWHGFQQHALVPAGARAAQWRDWIKANDPVYRSFRRPGRTEKIVGGVALLLVAAVVIFLLLFDWNMLRGPIGRWASAKYERDIALQGDLDVKLFSWTPSVVVRDLKVGGPVWAKEKDTADVDRIEASVRLRKLLAGQIEMPLLSFTRPEVVLIATKDGKNSWTFGKPKPDTGEGMKLPVIQQLIITGGHIVLDEQKRGLTLDASVNARETANDGDAGFVLDGKGSLNRSPLTLRIEGGPFINIRRNRPYHFSANLSGARSRLVADGSITRPFDLGQFQSTLSLQGQDLNDLYMLTGITLPNTPPYRLSGALKRDDSTWTFNDFSGRVGASDLSGDVKVEAKGRLRVDAQLASRNLDINDLTAILGAKTQTNAAGTNTTTVSSGAPGKLLPDATLQVDRLRSMDGTLTYRAATVKANDLDIRAVNLGAKLEAGVLDLDPVSFTFNRGELNGTAKINATRDMPYSAIDFRLAGYPLESIIPVTNGSPPITGRALGRVKLEGSGNSIHRFAAGSKGSMSLVVPHGEMRAAFAELLGINASAGLLKLLSGDQSKSDIRCAVADFNVSNGVARAQTFVIDTDVVLAKGSGSINLGDETLNLKIDGESKKPRLLRLWTPILLRGPLTKPSIGVDTASLVGQGGLTAILGAVVAPVAALFAFVDPGLAKDADCGALIQHAG</sequence>
<dbReference type="KEGG" id="bgoe:IFJ75_19125"/>
<feature type="transmembrane region" description="Helical" evidence="1">
    <location>
        <begin position="52"/>
        <end position="71"/>
    </location>
</feature>
<dbReference type="Pfam" id="PF05170">
    <property type="entry name" value="AsmA"/>
    <property type="match status" value="2"/>
</dbReference>
<dbReference type="AlphaFoldDB" id="A0A975C0M3"/>
<feature type="domain" description="AsmA" evidence="2">
    <location>
        <begin position="257"/>
        <end position="580"/>
    </location>
</feature>
<dbReference type="InterPro" id="IPR052894">
    <property type="entry name" value="AsmA-related"/>
</dbReference>
<keyword evidence="1" id="KW-0472">Membrane</keyword>
<proteinExistence type="predicted"/>
<gene>
    <name evidence="3" type="ORF">IFJ75_19125</name>
</gene>
<keyword evidence="1" id="KW-0812">Transmembrane</keyword>
<dbReference type="GO" id="GO:0090313">
    <property type="term" value="P:regulation of protein targeting to membrane"/>
    <property type="evidence" value="ECO:0007669"/>
    <property type="project" value="TreeGrafter"/>
</dbReference>
<name>A0A975C0M3_9CAUL</name>
<evidence type="ECO:0000313" key="3">
    <source>
        <dbReference type="EMBL" id="QTC91280.1"/>
    </source>
</evidence>
<dbReference type="InterPro" id="IPR007844">
    <property type="entry name" value="AsmA"/>
</dbReference>
<evidence type="ECO:0000259" key="2">
    <source>
        <dbReference type="Pfam" id="PF05170"/>
    </source>
</evidence>
<evidence type="ECO:0000256" key="1">
    <source>
        <dbReference type="SAM" id="Phobius"/>
    </source>
</evidence>
<dbReference type="PANTHER" id="PTHR30441">
    <property type="entry name" value="DUF748 DOMAIN-CONTAINING PROTEIN"/>
    <property type="match status" value="1"/>
</dbReference>
<feature type="domain" description="AsmA" evidence="2">
    <location>
        <begin position="58"/>
        <end position="173"/>
    </location>
</feature>
<dbReference type="EMBL" id="CP062222">
    <property type="protein sequence ID" value="QTC91280.1"/>
    <property type="molecule type" value="Genomic_DNA"/>
</dbReference>
<organism evidence="3 4">
    <name type="scientific">Brevundimonas goettingensis</name>
    <dbReference type="NCBI Taxonomy" id="2774190"/>
    <lineage>
        <taxon>Bacteria</taxon>
        <taxon>Pseudomonadati</taxon>
        <taxon>Pseudomonadota</taxon>
        <taxon>Alphaproteobacteria</taxon>
        <taxon>Caulobacterales</taxon>
        <taxon>Caulobacteraceae</taxon>
        <taxon>Brevundimonas</taxon>
    </lineage>
</organism>
<dbReference type="PANTHER" id="PTHR30441:SF9">
    <property type="entry name" value="ASMA FAMILY PROTEIN YHJG"/>
    <property type="match status" value="1"/>
</dbReference>
<accession>A0A975C0M3</accession>
<keyword evidence="1" id="KW-1133">Transmembrane helix</keyword>